<evidence type="ECO:0000313" key="2">
    <source>
        <dbReference type="EMBL" id="RYC73827.1"/>
    </source>
</evidence>
<feature type="domain" description="KANL3/Tex30 alpha/beta hydrolase-like" evidence="1">
    <location>
        <begin position="17"/>
        <end position="191"/>
    </location>
</feature>
<comment type="caution">
    <text evidence="2">The sequence shown here is derived from an EMBL/GenBank/DDBJ whole genome shotgun (WGS) entry which is preliminary data.</text>
</comment>
<proteinExistence type="predicted"/>
<reference evidence="2 3" key="2">
    <citation type="journal article" date="2020" name="Cell Rep.">
        <title>Acquisition and Adaptation of Ultra-small Parasitic Reduced Genome Bacteria to Mammalian Hosts.</title>
        <authorList>
            <person name="McLean J.S."/>
            <person name="Bor B."/>
            <person name="Kerns K.A."/>
            <person name="Liu Q."/>
            <person name="To T.T."/>
            <person name="Solden L."/>
            <person name="Hendrickson E.L."/>
            <person name="Wrighton K."/>
            <person name="Shi W."/>
            <person name="He X."/>
        </authorList>
    </citation>
    <scope>NUCLEOTIDE SEQUENCE [LARGE SCALE GENOMIC DNA]</scope>
    <source>
        <strain evidence="2 3">TM7_KMM_G3_1_HOT_351</strain>
    </source>
</reference>
<accession>A0ABY0FKE2</accession>
<dbReference type="RefSeq" id="WP_129604217.1">
    <property type="nucleotide sequence ID" value="NZ_PRLL01000003.1"/>
</dbReference>
<dbReference type="EMBL" id="PRLL01000003">
    <property type="protein sequence ID" value="RYC73827.1"/>
    <property type="molecule type" value="Genomic_DNA"/>
</dbReference>
<evidence type="ECO:0000313" key="3">
    <source>
        <dbReference type="Proteomes" id="UP001191004"/>
    </source>
</evidence>
<dbReference type="InterPro" id="IPR046879">
    <property type="entry name" value="KANL3/Tex30_Abhydrolase"/>
</dbReference>
<gene>
    <name evidence="2" type="ORF">G3KMM_00167</name>
</gene>
<dbReference type="Gene3D" id="3.40.50.1820">
    <property type="entry name" value="alpha/beta hydrolase"/>
    <property type="match status" value="1"/>
</dbReference>
<dbReference type="SUPFAM" id="SSF53474">
    <property type="entry name" value="alpha/beta-Hydrolases"/>
    <property type="match status" value="1"/>
</dbReference>
<evidence type="ECO:0000259" key="1">
    <source>
        <dbReference type="Pfam" id="PF20408"/>
    </source>
</evidence>
<keyword evidence="3" id="KW-1185">Reference proteome</keyword>
<sequence length="194" mass="21721">MQGLTYKYYRKNGTKTIYIILHGGGAVGVETDFISSIFDAIAATKNSVLCFNFPYCERGEESSSGPKLKEEVDALKQAVDFAHLEGFHKIIIVAKSLGGIIASYYLEQYPDSQIELSILGYIPGEIKQRAILNNLKLVIQGTNDRFASPVEVRKMVGDLAEVVEIIDADHSYRNSQKEPVYQEIAIKELIKWIK</sequence>
<dbReference type="Proteomes" id="UP001191004">
    <property type="component" value="Unassembled WGS sequence"/>
</dbReference>
<reference evidence="2 3" key="1">
    <citation type="journal article" date="2018" name="bioRxiv">
        <title>Evidence of independent acquisition and adaption of ultra-small bacteria to human hosts across the highly diverse yet reduced genomes of the phylum Saccharibacteria.</title>
        <authorList>
            <person name="McLean J.S."/>
            <person name="Bor B."/>
            <person name="To T.T."/>
            <person name="Liu Q."/>
            <person name="Kearns K.A."/>
            <person name="Solden L.M."/>
            <person name="Wrighton K.C."/>
            <person name="He X."/>
            <person name="Shi W."/>
        </authorList>
    </citation>
    <scope>NUCLEOTIDE SEQUENCE [LARGE SCALE GENOMIC DNA]</scope>
    <source>
        <strain evidence="2 3">TM7_KMM_G3_1_HOT_351</strain>
    </source>
</reference>
<dbReference type="Pfam" id="PF20408">
    <property type="entry name" value="Abhydrolase_11"/>
    <property type="match status" value="1"/>
</dbReference>
<protein>
    <recommendedName>
        <fullName evidence="1">KANL3/Tex30 alpha/beta hydrolase-like domain-containing protein</fullName>
    </recommendedName>
</protein>
<name>A0ABY0FKE2_9BACT</name>
<dbReference type="InterPro" id="IPR029058">
    <property type="entry name" value="AB_hydrolase_fold"/>
</dbReference>
<organism evidence="2 3">
    <name type="scientific">Candidatus Nanosyncoccus nanoralicus</name>
    <dbReference type="NCBI Taxonomy" id="2171996"/>
    <lineage>
        <taxon>Bacteria</taxon>
        <taxon>Candidatus Saccharimonadota</taxon>
        <taxon>Candidatus Nanosyncoccalia</taxon>
        <taxon>Candidatus Nanosyncoccales</taxon>
        <taxon>Candidatus Nanosyncoccaceae</taxon>
        <taxon>Candidatus Nanosyncoccus</taxon>
    </lineage>
</organism>